<proteinExistence type="predicted"/>
<dbReference type="CDD" id="cd01949">
    <property type="entry name" value="GGDEF"/>
    <property type="match status" value="1"/>
</dbReference>
<dbReference type="InterPro" id="IPR052155">
    <property type="entry name" value="Biofilm_reg_signaling"/>
</dbReference>
<evidence type="ECO:0000259" key="1">
    <source>
        <dbReference type="PROSITE" id="PS50112"/>
    </source>
</evidence>
<dbReference type="InterPro" id="IPR035965">
    <property type="entry name" value="PAS-like_dom_sf"/>
</dbReference>
<dbReference type="EMBL" id="CYSD01000014">
    <property type="protein sequence ID" value="CUH76307.1"/>
    <property type="molecule type" value="Genomic_DNA"/>
</dbReference>
<dbReference type="SUPFAM" id="SSF55073">
    <property type="entry name" value="Nucleotide cyclase"/>
    <property type="match status" value="1"/>
</dbReference>
<evidence type="ECO:0000313" key="6">
    <source>
        <dbReference type="Proteomes" id="UP000052022"/>
    </source>
</evidence>
<evidence type="ECO:0000259" key="2">
    <source>
        <dbReference type="PROSITE" id="PS50113"/>
    </source>
</evidence>
<dbReference type="NCBIfam" id="TIGR00254">
    <property type="entry name" value="GGDEF"/>
    <property type="match status" value="1"/>
</dbReference>
<protein>
    <submittedName>
        <fullName evidence="5">Bacteriophytochrome cph2</fullName>
    </submittedName>
</protein>
<name>A0A0P1GNV7_9RHOB</name>
<dbReference type="Pfam" id="PF00563">
    <property type="entry name" value="EAL"/>
    <property type="match status" value="1"/>
</dbReference>
<dbReference type="InterPro" id="IPR043128">
    <property type="entry name" value="Rev_trsase/Diguanyl_cyclase"/>
</dbReference>
<feature type="domain" description="GGDEF" evidence="4">
    <location>
        <begin position="459"/>
        <end position="592"/>
    </location>
</feature>
<feature type="domain" description="PAS" evidence="1">
    <location>
        <begin position="297"/>
        <end position="368"/>
    </location>
</feature>
<dbReference type="CDD" id="cd01948">
    <property type="entry name" value="EAL"/>
    <property type="match status" value="1"/>
</dbReference>
<dbReference type="CDD" id="cd00130">
    <property type="entry name" value="PAS"/>
    <property type="match status" value="1"/>
</dbReference>
<evidence type="ECO:0000259" key="4">
    <source>
        <dbReference type="PROSITE" id="PS50887"/>
    </source>
</evidence>
<gene>
    <name evidence="5" type="primary">cph2_1</name>
    <name evidence="5" type="ORF">TRM7557_00821</name>
</gene>
<dbReference type="STRING" id="928856.SAMN04488049_112107"/>
<dbReference type="SMART" id="SM00267">
    <property type="entry name" value="GGDEF"/>
    <property type="match status" value="1"/>
</dbReference>
<dbReference type="InterPro" id="IPR000014">
    <property type="entry name" value="PAS"/>
</dbReference>
<evidence type="ECO:0000259" key="3">
    <source>
        <dbReference type="PROSITE" id="PS50883"/>
    </source>
</evidence>
<dbReference type="InterPro" id="IPR001610">
    <property type="entry name" value="PAC"/>
</dbReference>
<organism evidence="5 6">
    <name type="scientific">Tritonibacter multivorans</name>
    <dbReference type="NCBI Taxonomy" id="928856"/>
    <lineage>
        <taxon>Bacteria</taxon>
        <taxon>Pseudomonadati</taxon>
        <taxon>Pseudomonadota</taxon>
        <taxon>Alphaproteobacteria</taxon>
        <taxon>Rhodobacterales</taxon>
        <taxon>Paracoccaceae</taxon>
        <taxon>Tritonibacter</taxon>
    </lineage>
</organism>
<dbReference type="AlphaFoldDB" id="A0A0P1GNV7"/>
<feature type="domain" description="EAL" evidence="3">
    <location>
        <begin position="601"/>
        <end position="852"/>
    </location>
</feature>
<dbReference type="InterPro" id="IPR000700">
    <property type="entry name" value="PAS-assoc_C"/>
</dbReference>
<dbReference type="PANTHER" id="PTHR44757">
    <property type="entry name" value="DIGUANYLATE CYCLASE DGCP"/>
    <property type="match status" value="1"/>
</dbReference>
<reference evidence="5 6" key="1">
    <citation type="submission" date="2015-09" db="EMBL/GenBank/DDBJ databases">
        <authorList>
            <consortium name="Swine Surveillance"/>
        </authorList>
    </citation>
    <scope>NUCLEOTIDE SEQUENCE [LARGE SCALE GENOMIC DNA]</scope>
    <source>
        <strain evidence="5 6">CECT 7557</strain>
    </source>
</reference>
<dbReference type="PROSITE" id="PS50883">
    <property type="entry name" value="EAL"/>
    <property type="match status" value="1"/>
</dbReference>
<keyword evidence="6" id="KW-1185">Reference proteome</keyword>
<dbReference type="InterPro" id="IPR000160">
    <property type="entry name" value="GGDEF_dom"/>
</dbReference>
<dbReference type="SUPFAM" id="SSF141868">
    <property type="entry name" value="EAL domain-like"/>
    <property type="match status" value="1"/>
</dbReference>
<dbReference type="Pfam" id="PF13426">
    <property type="entry name" value="PAS_9"/>
    <property type="match status" value="1"/>
</dbReference>
<dbReference type="PANTHER" id="PTHR44757:SF2">
    <property type="entry name" value="BIOFILM ARCHITECTURE MAINTENANCE PROTEIN MBAA"/>
    <property type="match status" value="1"/>
</dbReference>
<dbReference type="InterPro" id="IPR035919">
    <property type="entry name" value="EAL_sf"/>
</dbReference>
<dbReference type="SUPFAM" id="SSF55785">
    <property type="entry name" value="PYP-like sensor domain (PAS domain)"/>
    <property type="match status" value="1"/>
</dbReference>
<dbReference type="PROSITE" id="PS50887">
    <property type="entry name" value="GGDEF"/>
    <property type="match status" value="1"/>
</dbReference>
<evidence type="ECO:0000313" key="5">
    <source>
        <dbReference type="EMBL" id="CUH76307.1"/>
    </source>
</evidence>
<dbReference type="Gene3D" id="3.30.70.270">
    <property type="match status" value="1"/>
</dbReference>
<accession>A0A0P1GNV7</accession>
<dbReference type="SMART" id="SM00086">
    <property type="entry name" value="PAC"/>
    <property type="match status" value="1"/>
</dbReference>
<dbReference type="InterPro" id="IPR029787">
    <property type="entry name" value="Nucleotide_cyclase"/>
</dbReference>
<dbReference type="PROSITE" id="PS50113">
    <property type="entry name" value="PAC"/>
    <property type="match status" value="1"/>
</dbReference>
<feature type="domain" description="PAC" evidence="2">
    <location>
        <begin position="369"/>
        <end position="423"/>
    </location>
</feature>
<sequence length="862" mass="94531">MRINRMANPQDTSTLVQRRFWSLICLIFLLAVTSSAFAVKLTSTPILVGQQNEAVQTRVATDARSLEALLERHLLLLEVIGKAPDVSNVVMGYARNKEIVSQYLENGHQPDDLSWVAVYDILGAEIAIHAPKPDIRALFDTTEIEALVEDITGMAPTALHHVVLQEQGAHTYVLLTAPILHAGYVEGAVVATFEIDRATVFPESEIVQSIRMVHTSDLDAGHVPLAEGAVSAALEKVDLAIVMEPDQDSVRAAERRLFTNTVAAIATVLVIAFAVFAAAGRAALVEPHQRLARQKKDLAELAAVAERANDAIIVTDIRGIVTWTNPAFEQLSGFTMQEIHGQKPGDVLQGPETDPEHIALMRKALLNLEPVKLELLNYRKDGSSYWVSIGISPLSNEHGEGYGFVSISHDITQERAQRDAIVQAKQEIEYQALHDPLTGLPNRRALNLALQDRKATDPDDATIVRIDLDHFKYVNDTLGHEAGDFVLCSVADILRDETKEGDLPVRVGGDEFVILLGVGNTSAVGETVAQRMLERIRQPTSFEGKTVRVGASFGIASTHDGLLPIDSLTIGADAALYEAKDMGRDRVRLYTPALHDTVIGRRTLALEIRRAIANREFVPYFQPQFDAQTHDIVGVETLARWHSPTLGVMHPGQFLPIAEQLSVVDDMDAIIFDKAVAEISNLQRTGITIPKVSFNVTAQRIQNPKVFDLLESLPEGAPRIGFEVLESVLVEEQSDLFSFSLDRIRDTGVCIEIDDFGSGHASIIGLMHLRPDIMKIDQRLVMPILESEDARALLRQIIGMADILGLKVTAEGVETMAHAEVLAEMGCHTLQGYAFARPQPIEGLKALIEGRDPSISPRNKRA</sequence>
<dbReference type="InterPro" id="IPR001633">
    <property type="entry name" value="EAL_dom"/>
</dbReference>
<dbReference type="NCBIfam" id="TIGR00229">
    <property type="entry name" value="sensory_box"/>
    <property type="match status" value="1"/>
</dbReference>
<dbReference type="SMART" id="SM00052">
    <property type="entry name" value="EAL"/>
    <property type="match status" value="1"/>
</dbReference>
<dbReference type="SMART" id="SM00091">
    <property type="entry name" value="PAS"/>
    <property type="match status" value="1"/>
</dbReference>
<dbReference type="RefSeq" id="WP_165610569.1">
    <property type="nucleotide sequence ID" value="NZ_FOMC01000012.1"/>
</dbReference>
<dbReference type="Gene3D" id="3.30.450.20">
    <property type="entry name" value="PAS domain"/>
    <property type="match status" value="1"/>
</dbReference>
<dbReference type="PROSITE" id="PS50112">
    <property type="entry name" value="PAS"/>
    <property type="match status" value="1"/>
</dbReference>
<dbReference type="Gene3D" id="3.20.20.450">
    <property type="entry name" value="EAL domain"/>
    <property type="match status" value="1"/>
</dbReference>
<dbReference type="Proteomes" id="UP000052022">
    <property type="component" value="Unassembled WGS sequence"/>
</dbReference>
<dbReference type="Pfam" id="PF00990">
    <property type="entry name" value="GGDEF"/>
    <property type="match status" value="1"/>
</dbReference>